<organism evidence="9 10">
    <name type="scientific">Sabulicella glaciei</name>
    <dbReference type="NCBI Taxonomy" id="2984948"/>
    <lineage>
        <taxon>Bacteria</taxon>
        <taxon>Pseudomonadati</taxon>
        <taxon>Pseudomonadota</taxon>
        <taxon>Alphaproteobacteria</taxon>
        <taxon>Acetobacterales</taxon>
        <taxon>Acetobacteraceae</taxon>
        <taxon>Sabulicella</taxon>
    </lineage>
</organism>
<reference evidence="9 10" key="1">
    <citation type="submission" date="2022-10" db="EMBL/GenBank/DDBJ databases">
        <title>Roseococcus glaciei nov., sp. nov., isolated from glacier.</title>
        <authorList>
            <person name="Liu Q."/>
            <person name="Xin Y.-H."/>
        </authorList>
    </citation>
    <scope>NUCLEOTIDE SEQUENCE [LARGE SCALE GENOMIC DNA]</scope>
    <source>
        <strain evidence="9 10">MDT2-1-1</strain>
    </source>
</reference>
<dbReference type="InterPro" id="IPR002052">
    <property type="entry name" value="DNA_methylase_N6_adenine_CS"/>
</dbReference>
<dbReference type="Proteomes" id="UP001526430">
    <property type="component" value="Unassembled WGS sequence"/>
</dbReference>
<dbReference type="PANTHER" id="PTHR42933:SF3">
    <property type="entry name" value="TYPE I RESTRICTION ENZYME MJAVIII METHYLASE SUBUNIT"/>
    <property type="match status" value="1"/>
</dbReference>
<dbReference type="Gene3D" id="1.20.1260.30">
    <property type="match status" value="1"/>
</dbReference>
<keyword evidence="5" id="KW-0949">S-adenosyl-L-methionine</keyword>
<comment type="caution">
    <text evidence="9">The sequence shown here is derived from an EMBL/GenBank/DDBJ whole genome shotgun (WGS) entry which is preliminary data.</text>
</comment>
<keyword evidence="6" id="KW-0680">Restriction system</keyword>
<proteinExistence type="inferred from homology"/>
<dbReference type="Pfam" id="PF02384">
    <property type="entry name" value="N6_Mtase"/>
    <property type="match status" value="1"/>
</dbReference>
<comment type="catalytic activity">
    <reaction evidence="7">
        <text>a 2'-deoxyadenosine in DNA + S-adenosyl-L-methionine = an N(6)-methyl-2'-deoxyadenosine in DNA + S-adenosyl-L-homocysteine + H(+)</text>
        <dbReference type="Rhea" id="RHEA:15197"/>
        <dbReference type="Rhea" id="RHEA-COMP:12418"/>
        <dbReference type="Rhea" id="RHEA-COMP:12419"/>
        <dbReference type="ChEBI" id="CHEBI:15378"/>
        <dbReference type="ChEBI" id="CHEBI:57856"/>
        <dbReference type="ChEBI" id="CHEBI:59789"/>
        <dbReference type="ChEBI" id="CHEBI:90615"/>
        <dbReference type="ChEBI" id="CHEBI:90616"/>
        <dbReference type="EC" id="2.1.1.72"/>
    </reaction>
</comment>
<sequence>MPLTPDMRRRIDQIRGYLYGGGFPDPLSNAEQLAFLFFFLLVEGIDADNGAQAEEQGEPYRSLFAGEWELRNPLNAPAPGVAAIPAERFRWSVWARGMSGEPLVRFVRDEVFPFFSQLAQSLGASFMAGARLAIDEPTVLTQVVELVDGLGLGATDADTKGDLFEHVLRQVKQAGELGQFRTPRHIIRAVVRLVDPKAGETVYDPAAGTAGFLVAAYDHIRLANSSPAGTEEVEVDGKTLRRGAGDRLNARQWRRLRTGTFFGNDVDPKMVNLATMNLTLRGLPDVRILRRNVLTTVMDRAKKAERGLPLEGFDVVLANPPFSGRVDRDRIVDEVRVGSTTATELLFLRYMLDALKPGGRCGVVVPEGVLFGSTGAHKELRRMLMEETAVEAVLSLPGGVFQPYSGVKTSVLVFHKGRRTERVMFLHTEADGYKLDANHDTLIEADDLPGLVSAFAEREACWERWRTRDAKALWGEKWWFAEATALREADNNLSAGRWRPQAREQIRHRDPLVLLDELKAIEAEIAEEVDALMEKLREGAA</sequence>
<dbReference type="InterPro" id="IPR038333">
    <property type="entry name" value="T1MK-like_N_sf"/>
</dbReference>
<protein>
    <recommendedName>
        <fullName evidence="2">site-specific DNA-methyltransferase (adenine-specific)</fullName>
        <ecNumber evidence="2">2.1.1.72</ecNumber>
    </recommendedName>
</protein>
<dbReference type="InterPro" id="IPR051537">
    <property type="entry name" value="DNA_Adenine_Mtase"/>
</dbReference>
<dbReference type="InterPro" id="IPR003356">
    <property type="entry name" value="DNA_methylase_A-5"/>
</dbReference>
<dbReference type="PROSITE" id="PS00092">
    <property type="entry name" value="N6_MTASE"/>
    <property type="match status" value="1"/>
</dbReference>
<dbReference type="RefSeq" id="WP_301592238.1">
    <property type="nucleotide sequence ID" value="NZ_JAPFQI010000025.1"/>
</dbReference>
<evidence type="ECO:0000313" key="10">
    <source>
        <dbReference type="Proteomes" id="UP001526430"/>
    </source>
</evidence>
<dbReference type="InterPro" id="IPR029063">
    <property type="entry name" value="SAM-dependent_MTases_sf"/>
</dbReference>
<dbReference type="EMBL" id="JAPFQI010000025">
    <property type="protein sequence ID" value="MCW8088034.1"/>
    <property type="molecule type" value="Genomic_DNA"/>
</dbReference>
<feature type="domain" description="DNA methylase adenine-specific" evidence="8">
    <location>
        <begin position="157"/>
        <end position="498"/>
    </location>
</feature>
<evidence type="ECO:0000256" key="1">
    <source>
        <dbReference type="ARBA" id="ARBA00006594"/>
    </source>
</evidence>
<dbReference type="Gene3D" id="3.40.50.150">
    <property type="entry name" value="Vaccinia Virus protein VP39"/>
    <property type="match status" value="1"/>
</dbReference>
<evidence type="ECO:0000259" key="8">
    <source>
        <dbReference type="Pfam" id="PF02384"/>
    </source>
</evidence>
<name>A0ABT3P0U3_9PROT</name>
<evidence type="ECO:0000256" key="6">
    <source>
        <dbReference type="ARBA" id="ARBA00022747"/>
    </source>
</evidence>
<evidence type="ECO:0000313" key="9">
    <source>
        <dbReference type="EMBL" id="MCW8088034.1"/>
    </source>
</evidence>
<comment type="similarity">
    <text evidence="1">Belongs to the N(4)/N(6)-methyltransferase family.</text>
</comment>
<dbReference type="PANTHER" id="PTHR42933">
    <property type="entry name" value="SLR6095 PROTEIN"/>
    <property type="match status" value="1"/>
</dbReference>
<evidence type="ECO:0000256" key="4">
    <source>
        <dbReference type="ARBA" id="ARBA00022679"/>
    </source>
</evidence>
<dbReference type="CDD" id="cd02440">
    <property type="entry name" value="AdoMet_MTases"/>
    <property type="match status" value="1"/>
</dbReference>
<evidence type="ECO:0000256" key="7">
    <source>
        <dbReference type="ARBA" id="ARBA00047942"/>
    </source>
</evidence>
<evidence type="ECO:0000256" key="5">
    <source>
        <dbReference type="ARBA" id="ARBA00022691"/>
    </source>
</evidence>
<accession>A0ABT3P0U3</accession>
<evidence type="ECO:0000256" key="3">
    <source>
        <dbReference type="ARBA" id="ARBA00022603"/>
    </source>
</evidence>
<keyword evidence="10" id="KW-1185">Reference proteome</keyword>
<evidence type="ECO:0000256" key="2">
    <source>
        <dbReference type="ARBA" id="ARBA00011900"/>
    </source>
</evidence>
<keyword evidence="3" id="KW-0489">Methyltransferase</keyword>
<gene>
    <name evidence="9" type="ORF">OF850_20730</name>
</gene>
<dbReference type="EC" id="2.1.1.72" evidence="2"/>
<dbReference type="PRINTS" id="PR00507">
    <property type="entry name" value="N12N6MTFRASE"/>
</dbReference>
<keyword evidence="4" id="KW-0808">Transferase</keyword>
<dbReference type="SUPFAM" id="SSF53335">
    <property type="entry name" value="S-adenosyl-L-methionine-dependent methyltransferases"/>
    <property type="match status" value="1"/>
</dbReference>